<evidence type="ECO:0000256" key="1">
    <source>
        <dbReference type="SAM" id="SignalP"/>
    </source>
</evidence>
<feature type="signal peptide" evidence="1">
    <location>
        <begin position="1"/>
        <end position="21"/>
    </location>
</feature>
<sequence>MRKIFMAFLGVVLLLSMINPAYNNNIGEAATDNGETKGKAIPLTLPTKIEGNLEDYGSRYYKATIPDNGELTISVSNMPESSEIYVWDEDFEHIIAILESDDGTGTVKTSMGLAKGKVIYIVIEAYEEPFKYDIQLDFKAKANLEKEPNDTIVSSQQLNLNTITSGYLKENSDYSDHYKFILTKPGKVTVKLSNSKQGELYLGLTNVDEDDYDYLFTNPLKSGTTNMEIGLPAGTYYMSVSNNSDSNELISYQLELNFTPGTNYETESNDKKAEADPIKLNSNYQGFNSSRYDNDVYTFTLTKKEKLKFSVSNTVDYLSVENGEKELNYLFPSDTVSGTATKTMELVPDTYYVRIDGRAHTAYNLKIQTITPTLSTSKITVKNNYGKNDTVTVSGIQKGNQIKVYDKSSGGKLLASQTSAGTSTALSIKQLGQKAGKIYVTNTQSGYLESSRTAVSYKAEPSAPLKTTQVKITNNRTSQDVIAVSGIKKGDTVKVYDKASGGKLLVSKNATGTSLNLTVKQLSQTAGKIYVTNTQSGYLESSRTAVSYKAEPSAPLKTTQVKITNNRTSQDVITVSGIKKGDNIKVYDKASGGKLLVSKKATGTSLNLTVKQLTQKAGKVYVSVTKTGLLESSRVGVSYKAEPSAPLKASQLTIKNNKGKSDTITVKSIQKGDTIKVYTKASGGKLLVSKKSAGTSTTLSVKQLGKNAGSVYISVTKSGLLESSKVKASFKKE</sequence>
<dbReference type="RefSeq" id="WP_104848578.1">
    <property type="nucleotide sequence ID" value="NZ_PKOZ01000002.1"/>
</dbReference>
<comment type="caution">
    <text evidence="2">The sequence shown here is derived from an EMBL/GenBank/DDBJ whole genome shotgun (WGS) entry which is preliminary data.</text>
</comment>
<feature type="chain" id="PRO_5038971884" description="Peptidase C-terminal archaeal/bacterial domain-containing protein" evidence="1">
    <location>
        <begin position="22"/>
        <end position="733"/>
    </location>
</feature>
<protein>
    <recommendedName>
        <fullName evidence="4">Peptidase C-terminal archaeal/bacterial domain-containing protein</fullName>
    </recommendedName>
</protein>
<dbReference type="OrthoDB" id="2838029at2"/>
<dbReference type="EMBL" id="PKOZ01000002">
    <property type="protein sequence ID" value="PQD96151.1"/>
    <property type="molecule type" value="Genomic_DNA"/>
</dbReference>
<keyword evidence="1" id="KW-0732">Signal</keyword>
<dbReference type="Proteomes" id="UP000239663">
    <property type="component" value="Unassembled WGS sequence"/>
</dbReference>
<accession>A0A2S7N233</accession>
<dbReference type="AlphaFoldDB" id="A0A2S7N233"/>
<evidence type="ECO:0000313" key="3">
    <source>
        <dbReference type="Proteomes" id="UP000239663"/>
    </source>
</evidence>
<reference evidence="2 3" key="1">
    <citation type="submission" date="2017-12" db="EMBL/GenBank/DDBJ databases">
        <title>Taxonomic description and draft genome of Pradoshia cofamensis Gen. nov., sp. nov., a thermotolerant bacillale isolated from anterior gut of earthworm Eisenia fetida.</title>
        <authorList>
            <person name="Saha T."/>
            <person name="Chakraborty R."/>
        </authorList>
    </citation>
    <scope>NUCLEOTIDE SEQUENCE [LARGE SCALE GENOMIC DNA]</scope>
    <source>
        <strain evidence="2 3">EAG3</strain>
    </source>
</reference>
<organism evidence="2 3">
    <name type="scientific">Pradoshia eiseniae</name>
    <dbReference type="NCBI Taxonomy" id="2064768"/>
    <lineage>
        <taxon>Bacteria</taxon>
        <taxon>Bacillati</taxon>
        <taxon>Bacillota</taxon>
        <taxon>Bacilli</taxon>
        <taxon>Bacillales</taxon>
        <taxon>Bacillaceae</taxon>
        <taxon>Pradoshia</taxon>
    </lineage>
</organism>
<name>A0A2S7N233_9BACI</name>
<keyword evidence="3" id="KW-1185">Reference proteome</keyword>
<evidence type="ECO:0000313" key="2">
    <source>
        <dbReference type="EMBL" id="PQD96151.1"/>
    </source>
</evidence>
<evidence type="ECO:0008006" key="4">
    <source>
        <dbReference type="Google" id="ProtNLM"/>
    </source>
</evidence>
<dbReference type="SUPFAM" id="SSF89260">
    <property type="entry name" value="Collagen-binding domain"/>
    <property type="match status" value="2"/>
</dbReference>
<gene>
    <name evidence="2" type="ORF">CYL18_06000</name>
</gene>
<dbReference type="Gene3D" id="2.60.120.380">
    <property type="match status" value="3"/>
</dbReference>
<proteinExistence type="predicted"/>